<dbReference type="InterPro" id="IPR003591">
    <property type="entry name" value="Leu-rich_rpt_typical-subtyp"/>
</dbReference>
<comment type="subcellular location">
    <subcellularLocation>
        <location evidence="1">Secreted</location>
        <location evidence="1">Extracellular space</location>
        <location evidence="1">Extracellular matrix</location>
    </subcellularLocation>
</comment>
<evidence type="ECO:0000313" key="16">
    <source>
        <dbReference type="Ensembl" id="ENSPKIP00000008032.1"/>
    </source>
</evidence>
<keyword evidence="10" id="KW-0677">Repeat</keyword>
<keyword evidence="7" id="KW-0433">Leucine-rich repeat</keyword>
<dbReference type="OrthoDB" id="6359842at2759"/>
<keyword evidence="13" id="KW-0325">Glycoprotein</keyword>
<evidence type="ECO:0000256" key="13">
    <source>
        <dbReference type="ARBA" id="ARBA00023180"/>
    </source>
</evidence>
<feature type="domain" description="LRRNT" evidence="15">
    <location>
        <begin position="186"/>
        <end position="220"/>
    </location>
</feature>
<evidence type="ECO:0000256" key="3">
    <source>
        <dbReference type="ARBA" id="ARBA00011719"/>
    </source>
</evidence>
<dbReference type="AlphaFoldDB" id="A0A3B3QMT3"/>
<evidence type="ECO:0000256" key="5">
    <source>
        <dbReference type="ARBA" id="ARBA00022525"/>
    </source>
</evidence>
<evidence type="ECO:0000313" key="17">
    <source>
        <dbReference type="Proteomes" id="UP000261540"/>
    </source>
</evidence>
<dbReference type="SMART" id="SM00369">
    <property type="entry name" value="LRR_TYP"/>
    <property type="match status" value="7"/>
</dbReference>
<comment type="subunit">
    <text evidence="3">Binds to laminin.</text>
</comment>
<reference evidence="16" key="1">
    <citation type="submission" date="2025-08" db="UniProtKB">
        <authorList>
            <consortium name="Ensembl"/>
        </authorList>
    </citation>
    <scope>IDENTIFICATION</scope>
</reference>
<name>A0A3B3QMT3_9TELE</name>
<dbReference type="GO" id="GO:0005615">
    <property type="term" value="C:extracellular space"/>
    <property type="evidence" value="ECO:0007669"/>
    <property type="project" value="TreeGrafter"/>
</dbReference>
<evidence type="ECO:0000256" key="4">
    <source>
        <dbReference type="ARBA" id="ARBA00013370"/>
    </source>
</evidence>
<keyword evidence="17" id="KW-1185">Reference proteome</keyword>
<dbReference type="SMART" id="SM00364">
    <property type="entry name" value="LRR_BAC"/>
    <property type="match status" value="4"/>
</dbReference>
<evidence type="ECO:0000256" key="2">
    <source>
        <dbReference type="ARBA" id="ARBA00005818"/>
    </source>
</evidence>
<dbReference type="FunFam" id="3.80.10.10:FF:000073">
    <property type="entry name" value="Lumican"/>
    <property type="match status" value="1"/>
</dbReference>
<dbReference type="SUPFAM" id="SSF52058">
    <property type="entry name" value="L domain-like"/>
    <property type="match status" value="1"/>
</dbReference>
<keyword evidence="9 14" id="KW-0732">Signal</keyword>
<dbReference type="PROSITE" id="PS51450">
    <property type="entry name" value="LRR"/>
    <property type="match status" value="2"/>
</dbReference>
<dbReference type="InterPro" id="IPR032675">
    <property type="entry name" value="LRR_dom_sf"/>
</dbReference>
<dbReference type="PANTHER" id="PTHR45712:SF6">
    <property type="entry name" value="LUMICAN"/>
    <property type="match status" value="1"/>
</dbReference>
<keyword evidence="5" id="KW-0964">Secreted</keyword>
<protein>
    <recommendedName>
        <fullName evidence="4">Lumican</fullName>
    </recommendedName>
</protein>
<evidence type="ECO:0000256" key="7">
    <source>
        <dbReference type="ARBA" id="ARBA00022614"/>
    </source>
</evidence>
<dbReference type="STRING" id="1676925.ENSPKIP00000008032"/>
<evidence type="ECO:0000256" key="10">
    <source>
        <dbReference type="ARBA" id="ARBA00022737"/>
    </source>
</evidence>
<accession>A0A3B3QMT3</accession>
<evidence type="ECO:0000259" key="15">
    <source>
        <dbReference type="SMART" id="SM00013"/>
    </source>
</evidence>
<keyword evidence="11" id="KW-0654">Proteoglycan</keyword>
<dbReference type="InterPro" id="IPR001611">
    <property type="entry name" value="Leu-rich_rpt"/>
</dbReference>
<reference evidence="16" key="2">
    <citation type="submission" date="2025-09" db="UniProtKB">
        <authorList>
            <consortium name="Ensembl"/>
        </authorList>
    </citation>
    <scope>IDENTIFICATION</scope>
</reference>
<organism evidence="16 17">
    <name type="scientific">Paramormyrops kingsleyae</name>
    <dbReference type="NCBI Taxonomy" id="1676925"/>
    <lineage>
        <taxon>Eukaryota</taxon>
        <taxon>Metazoa</taxon>
        <taxon>Chordata</taxon>
        <taxon>Craniata</taxon>
        <taxon>Vertebrata</taxon>
        <taxon>Euteleostomi</taxon>
        <taxon>Actinopterygii</taxon>
        <taxon>Neopterygii</taxon>
        <taxon>Teleostei</taxon>
        <taxon>Osteoglossocephala</taxon>
        <taxon>Osteoglossomorpha</taxon>
        <taxon>Osteoglossiformes</taxon>
        <taxon>Mormyridae</taxon>
        <taxon>Paramormyrops</taxon>
    </lineage>
</organism>
<dbReference type="Ensembl" id="ENSPKIT00000032104.1">
    <property type="protein sequence ID" value="ENSPKIP00000008032.1"/>
    <property type="gene ID" value="ENSPKIG00000023693.1"/>
</dbReference>
<proteinExistence type="inferred from homology"/>
<sequence>MGCLWVALAVTMLSTIICQDYEYRFYSQPEPDYDLDYETQPEYDRSPQHQVDYSRLAELHPGYDHSPQHQVDVRRLAEIDPDYDHSPQHQVDVRHLAEIDPDYDHSPQHQVDYRHLAEMHPGYDRSPQYQVDYSHLPEVHPDYDRYIDPQTEYNSYGQHHPYYESYAQQQLDYDSYTQPSNPVLPQCAMECDCPINFPSAMYCDDRNLHFIPLVPSGIKYLYLQNNMIQEVKANVFDNATDLLWLILDHNHITSENIEKGSFDKLDNLQKLFFSYNNLTEPVGPLAKSLNELRMIGNKLSKLPLATLSGLENLTALYLQGNELTFESIDGVFIGLKSLLYLDISDNKLNNLPSSLPTSLETLYADQNNIDSIPTAYVQELLSLQYLRISHNQLVDTGIPVGTFNISSLIELDLSYNKLHTIPEVHENLENLYLQVNRINRFDLSSFCQFPGVSSRLTYLRLDGNNILRSSLPKEISTCLRRVTMLLID</sequence>
<dbReference type="PANTHER" id="PTHR45712">
    <property type="entry name" value="AGAP008170-PA"/>
    <property type="match status" value="1"/>
</dbReference>
<feature type="chain" id="PRO_5017405480" description="Lumican" evidence="14">
    <location>
        <begin position="19"/>
        <end position="488"/>
    </location>
</feature>
<keyword evidence="6" id="KW-0272">Extracellular matrix</keyword>
<evidence type="ECO:0000256" key="6">
    <source>
        <dbReference type="ARBA" id="ARBA00022530"/>
    </source>
</evidence>
<feature type="signal peptide" evidence="14">
    <location>
        <begin position="1"/>
        <end position="18"/>
    </location>
</feature>
<evidence type="ECO:0000256" key="14">
    <source>
        <dbReference type="SAM" id="SignalP"/>
    </source>
</evidence>
<dbReference type="Proteomes" id="UP000261540">
    <property type="component" value="Unplaced"/>
</dbReference>
<dbReference type="PRINTS" id="PR00019">
    <property type="entry name" value="LEURICHRPT"/>
</dbReference>
<evidence type="ECO:0000256" key="8">
    <source>
        <dbReference type="ARBA" id="ARBA00022641"/>
    </source>
</evidence>
<dbReference type="InterPro" id="IPR050333">
    <property type="entry name" value="SLRP"/>
</dbReference>
<dbReference type="SMART" id="SM00013">
    <property type="entry name" value="LRRNT"/>
    <property type="match status" value="1"/>
</dbReference>
<evidence type="ECO:0000256" key="11">
    <source>
        <dbReference type="ARBA" id="ARBA00022974"/>
    </source>
</evidence>
<comment type="similarity">
    <text evidence="2">Belongs to the small leucine-rich proteoglycan (SLRP) family. SLRP class II subfamily.</text>
</comment>
<evidence type="ECO:0000256" key="9">
    <source>
        <dbReference type="ARBA" id="ARBA00022729"/>
    </source>
</evidence>
<dbReference type="Gene3D" id="3.80.10.10">
    <property type="entry name" value="Ribonuclease Inhibitor"/>
    <property type="match status" value="2"/>
</dbReference>
<keyword evidence="12" id="KW-1015">Disulfide bond</keyword>
<evidence type="ECO:0000256" key="12">
    <source>
        <dbReference type="ARBA" id="ARBA00023157"/>
    </source>
</evidence>
<dbReference type="InterPro" id="IPR000372">
    <property type="entry name" value="LRRNT"/>
</dbReference>
<keyword evidence="8" id="KW-0765">Sulfation</keyword>
<evidence type="ECO:0000256" key="1">
    <source>
        <dbReference type="ARBA" id="ARBA00004498"/>
    </source>
</evidence>
<dbReference type="GeneTree" id="ENSGT00940000158177"/>